<protein>
    <recommendedName>
        <fullName evidence="3">cellulose 1,4-beta-cellobiosidase (non-reducing end)</fullName>
        <ecNumber evidence="3">3.2.1.91</ecNumber>
    </recommendedName>
</protein>
<organism evidence="10 11">
    <name type="scientific">Polarella glacialis</name>
    <name type="common">Dinoflagellate</name>
    <dbReference type="NCBI Taxonomy" id="89957"/>
    <lineage>
        <taxon>Eukaryota</taxon>
        <taxon>Sar</taxon>
        <taxon>Alveolata</taxon>
        <taxon>Dinophyceae</taxon>
        <taxon>Suessiales</taxon>
        <taxon>Suessiaceae</taxon>
        <taxon>Polarella</taxon>
    </lineage>
</organism>
<evidence type="ECO:0000256" key="3">
    <source>
        <dbReference type="ARBA" id="ARBA00012561"/>
    </source>
</evidence>
<dbReference type="GO" id="GO:0030245">
    <property type="term" value="P:cellulose catabolic process"/>
    <property type="evidence" value="ECO:0007669"/>
    <property type="project" value="UniProtKB-KW"/>
</dbReference>
<dbReference type="EC" id="3.2.1.91" evidence="3"/>
<dbReference type="SUPFAM" id="SSF49899">
    <property type="entry name" value="Concanavalin A-like lectins/glucanases"/>
    <property type="match status" value="1"/>
</dbReference>
<keyword evidence="5" id="KW-0378">Hydrolase</keyword>
<evidence type="ECO:0000256" key="7">
    <source>
        <dbReference type="ARBA" id="ARBA00023277"/>
    </source>
</evidence>
<comment type="catalytic activity">
    <reaction evidence="1">
        <text>Hydrolysis of (1-&gt;4)-beta-D-glucosidic linkages in cellulose and cellotetraose, releasing cellobiose from the non-reducing ends of the chains.</text>
        <dbReference type="EC" id="3.2.1.91"/>
    </reaction>
</comment>
<evidence type="ECO:0000256" key="2">
    <source>
        <dbReference type="ARBA" id="ARBA00006044"/>
    </source>
</evidence>
<dbReference type="OrthoDB" id="445654at2759"/>
<dbReference type="InterPro" id="IPR037019">
    <property type="entry name" value="Glyco_hydro_7_sf"/>
</dbReference>
<dbReference type="PRINTS" id="PR00734">
    <property type="entry name" value="GLHYDRLASE7"/>
</dbReference>
<name>A0A813HUF4_POLGL</name>
<keyword evidence="4" id="KW-0732">Signal</keyword>
<comment type="similarity">
    <text evidence="2">Belongs to the glycosyl hydrolase 7 (cellulase C) family.</text>
</comment>
<keyword evidence="7" id="KW-0119">Carbohydrate metabolism</keyword>
<accession>A0A813HUF4</accession>
<keyword evidence="11" id="KW-1185">Reference proteome</keyword>
<evidence type="ECO:0000256" key="4">
    <source>
        <dbReference type="ARBA" id="ARBA00022729"/>
    </source>
</evidence>
<comment type="caution">
    <text evidence="10">The sequence shown here is derived from an EMBL/GenBank/DDBJ whole genome shotgun (WGS) entry which is preliminary data.</text>
</comment>
<proteinExistence type="inferred from homology"/>
<dbReference type="AlphaFoldDB" id="A0A813HUF4"/>
<dbReference type="InterPro" id="IPR001722">
    <property type="entry name" value="Glyco_hydro_7"/>
</dbReference>
<reference evidence="10" key="1">
    <citation type="submission" date="2021-02" db="EMBL/GenBank/DDBJ databases">
        <authorList>
            <person name="Dougan E. K."/>
            <person name="Rhodes N."/>
            <person name="Thang M."/>
            <person name="Chan C."/>
        </authorList>
    </citation>
    <scope>NUCLEOTIDE SEQUENCE</scope>
</reference>
<keyword evidence="9" id="KW-0624">Polysaccharide degradation</keyword>
<gene>
    <name evidence="10" type="ORF">PGLA1383_LOCUS56011</name>
</gene>
<evidence type="ECO:0000256" key="9">
    <source>
        <dbReference type="ARBA" id="ARBA00023326"/>
    </source>
</evidence>
<feature type="non-terminal residue" evidence="10">
    <location>
        <position position="298"/>
    </location>
</feature>
<evidence type="ECO:0000256" key="8">
    <source>
        <dbReference type="ARBA" id="ARBA00023295"/>
    </source>
</evidence>
<evidence type="ECO:0000256" key="6">
    <source>
        <dbReference type="ARBA" id="ARBA00023001"/>
    </source>
</evidence>
<dbReference type="EMBL" id="CAJNNV010032880">
    <property type="protein sequence ID" value="CAE8641345.1"/>
    <property type="molecule type" value="Genomic_DNA"/>
</dbReference>
<dbReference type="PANTHER" id="PTHR33753">
    <property type="entry name" value="1,4-BETA-D-GLUCAN CELLOBIOHYDROLASE B"/>
    <property type="match status" value="1"/>
</dbReference>
<dbReference type="GO" id="GO:0016162">
    <property type="term" value="F:cellulose 1,4-beta-cellobiosidase activity"/>
    <property type="evidence" value="ECO:0007669"/>
    <property type="project" value="UniProtKB-EC"/>
</dbReference>
<keyword evidence="6" id="KW-0136">Cellulose degradation</keyword>
<evidence type="ECO:0000313" key="11">
    <source>
        <dbReference type="Proteomes" id="UP000654075"/>
    </source>
</evidence>
<evidence type="ECO:0000313" key="10">
    <source>
        <dbReference type="EMBL" id="CAE8641345.1"/>
    </source>
</evidence>
<dbReference type="Pfam" id="PF00840">
    <property type="entry name" value="Glyco_hydro_7"/>
    <property type="match status" value="1"/>
</dbReference>
<dbReference type="Proteomes" id="UP000654075">
    <property type="component" value="Unassembled WGS sequence"/>
</dbReference>
<sequence length="298" mass="32162">MANLRPWQLNAGTSPAHRRVTSCGLALAVLFSVAPRLPQAQQLDPKGDEDDLNVKMRISVDGVNTNVGVVLDAGWRWTYDGAKKSCDPAILDGRGMELCFLQGLRDEQYEKNYGIMVGDPFLDAVTLRYAAKGQYNTKPNYGQRVYITDTTGYHLFKPMGGELAFTVDLSQVPAGMNAAVYLVSMDALGHLGTSQPTGIINDAGWKRGVGYCDAQCPTDVNFVQGQGFNVGNKLASCCPEMDLFEANRFTTAMTAHPCKLASGHVCDTSVNPDCQASCDKEGADVNPFRFGGPGNALF</sequence>
<dbReference type="PANTHER" id="PTHR33753:SF2">
    <property type="entry name" value="GLYCOSIDE HYDROLASE FAMILY 7 PROTEIN"/>
    <property type="match status" value="1"/>
</dbReference>
<keyword evidence="8" id="KW-0326">Glycosidase</keyword>
<feature type="non-terminal residue" evidence="10">
    <location>
        <position position="1"/>
    </location>
</feature>
<evidence type="ECO:0000256" key="5">
    <source>
        <dbReference type="ARBA" id="ARBA00022801"/>
    </source>
</evidence>
<dbReference type="Gene3D" id="2.70.100.10">
    <property type="entry name" value="Glycoside hydrolase, family 7, domain"/>
    <property type="match status" value="1"/>
</dbReference>
<dbReference type="InterPro" id="IPR013320">
    <property type="entry name" value="ConA-like_dom_sf"/>
</dbReference>
<evidence type="ECO:0000256" key="1">
    <source>
        <dbReference type="ARBA" id="ARBA00001641"/>
    </source>
</evidence>